<evidence type="ECO:0000256" key="1">
    <source>
        <dbReference type="SAM" id="MobiDB-lite"/>
    </source>
</evidence>
<name>A0ABP4EZ17_9ACTN</name>
<sequence length="152" mass="17529">MVRYSFRRDRGQPSWNSPSRDRTWDSHVRITTGEWVLVNDDDAMERPRRALSIRSQAVLKRLDAAVTHAAKARHVRALEQWAAEQDVDAPYPALAEAVAEARFEHEVLLRALGPWAALEEDPIGVLSAEEGRRRAAEWRRRLARSDDSDDWY</sequence>
<dbReference type="Proteomes" id="UP001499979">
    <property type="component" value="Unassembled WGS sequence"/>
</dbReference>
<protein>
    <submittedName>
        <fullName evidence="2">Uncharacterized protein</fullName>
    </submittedName>
</protein>
<keyword evidence="3" id="KW-1185">Reference proteome</keyword>
<proteinExistence type="predicted"/>
<accession>A0ABP4EZ17</accession>
<dbReference type="EMBL" id="BAAAJE010000008">
    <property type="protein sequence ID" value="GAA1142068.1"/>
    <property type="molecule type" value="Genomic_DNA"/>
</dbReference>
<organism evidence="2 3">
    <name type="scientific">Nocardioides aquiterrae</name>
    <dbReference type="NCBI Taxonomy" id="203799"/>
    <lineage>
        <taxon>Bacteria</taxon>
        <taxon>Bacillati</taxon>
        <taxon>Actinomycetota</taxon>
        <taxon>Actinomycetes</taxon>
        <taxon>Propionibacteriales</taxon>
        <taxon>Nocardioidaceae</taxon>
        <taxon>Nocardioides</taxon>
    </lineage>
</organism>
<evidence type="ECO:0000313" key="3">
    <source>
        <dbReference type="Proteomes" id="UP001499979"/>
    </source>
</evidence>
<reference evidence="3" key="1">
    <citation type="journal article" date="2019" name="Int. J. Syst. Evol. Microbiol.">
        <title>The Global Catalogue of Microorganisms (GCM) 10K type strain sequencing project: providing services to taxonomists for standard genome sequencing and annotation.</title>
        <authorList>
            <consortium name="The Broad Institute Genomics Platform"/>
            <consortium name="The Broad Institute Genome Sequencing Center for Infectious Disease"/>
            <person name="Wu L."/>
            <person name="Ma J."/>
        </authorList>
    </citation>
    <scope>NUCLEOTIDE SEQUENCE [LARGE SCALE GENOMIC DNA]</scope>
    <source>
        <strain evidence="3">JCM 11813</strain>
    </source>
</reference>
<feature type="region of interest" description="Disordered" evidence="1">
    <location>
        <begin position="1"/>
        <end position="23"/>
    </location>
</feature>
<gene>
    <name evidence="2" type="ORF">GCM10009606_21990</name>
</gene>
<comment type="caution">
    <text evidence="2">The sequence shown here is derived from an EMBL/GenBank/DDBJ whole genome shotgun (WGS) entry which is preliminary data.</text>
</comment>
<evidence type="ECO:0000313" key="2">
    <source>
        <dbReference type="EMBL" id="GAA1142068.1"/>
    </source>
</evidence>
<feature type="compositionally biased region" description="Basic and acidic residues" evidence="1">
    <location>
        <begin position="1"/>
        <end position="11"/>
    </location>
</feature>